<sequence length="100" mass="11910">MSTQIQLSNTKPTSQEIEQALINVVKAEDPEEYVVRLAQTIFPNKDKYNQIKNDYKEYYGRDPRILNAIMDLYKLYYELAKDNFVKEEQIDEEAEDYFNS</sequence>
<accession>A0A2N1M1V1</accession>
<evidence type="ECO:0000313" key="1">
    <source>
        <dbReference type="EMBL" id="PKK55589.1"/>
    </source>
</evidence>
<proteinExistence type="predicted"/>
<dbReference type="Proteomes" id="UP000233469">
    <property type="component" value="Unassembled WGS sequence"/>
</dbReference>
<name>A0A2N1M1V1_9GLOM</name>
<gene>
    <name evidence="1" type="ORF">RhiirC2_802005</name>
</gene>
<organism evidence="1 2">
    <name type="scientific">Rhizophagus irregularis</name>
    <dbReference type="NCBI Taxonomy" id="588596"/>
    <lineage>
        <taxon>Eukaryota</taxon>
        <taxon>Fungi</taxon>
        <taxon>Fungi incertae sedis</taxon>
        <taxon>Mucoromycota</taxon>
        <taxon>Glomeromycotina</taxon>
        <taxon>Glomeromycetes</taxon>
        <taxon>Glomerales</taxon>
        <taxon>Glomeraceae</taxon>
        <taxon>Rhizophagus</taxon>
    </lineage>
</organism>
<reference evidence="1 2" key="2">
    <citation type="submission" date="2017-10" db="EMBL/GenBank/DDBJ databases">
        <title>Extensive intraspecific genome diversity in a model arbuscular mycorrhizal fungus.</title>
        <authorList>
            <person name="Chen E.C.H."/>
            <person name="Morin E."/>
            <person name="Baudet D."/>
            <person name="Noel J."/>
            <person name="Ndikumana S."/>
            <person name="Charron P."/>
            <person name="St-Onge C."/>
            <person name="Giorgi J."/>
            <person name="Grigoriev I.V."/>
            <person name="Roux C."/>
            <person name="Martin F.M."/>
            <person name="Corradi N."/>
        </authorList>
    </citation>
    <scope>NUCLEOTIDE SEQUENCE [LARGE SCALE GENOMIC DNA]</scope>
    <source>
        <strain evidence="1 2">C2</strain>
    </source>
</reference>
<dbReference type="VEuPathDB" id="FungiDB:RhiirA1_484534"/>
<dbReference type="EMBL" id="LLXL01007261">
    <property type="protein sequence ID" value="PKK55589.1"/>
    <property type="molecule type" value="Genomic_DNA"/>
</dbReference>
<comment type="caution">
    <text evidence="1">The sequence shown here is derived from an EMBL/GenBank/DDBJ whole genome shotgun (WGS) entry which is preliminary data.</text>
</comment>
<protein>
    <submittedName>
        <fullName evidence="1">Uncharacterized protein</fullName>
    </submittedName>
</protein>
<reference evidence="1 2" key="1">
    <citation type="submission" date="2016-04" db="EMBL/GenBank/DDBJ databases">
        <title>Genome analyses suggest a sexual origin of heterokaryosis in a supposedly ancient asexual fungus.</title>
        <authorList>
            <person name="Ropars J."/>
            <person name="Sedzielewska K."/>
            <person name="Noel J."/>
            <person name="Charron P."/>
            <person name="Farinelli L."/>
            <person name="Marton T."/>
            <person name="Kruger M."/>
            <person name="Pelin A."/>
            <person name="Brachmann A."/>
            <person name="Corradi N."/>
        </authorList>
    </citation>
    <scope>NUCLEOTIDE SEQUENCE [LARGE SCALE GENOMIC DNA]</scope>
    <source>
        <strain evidence="1 2">C2</strain>
    </source>
</reference>
<dbReference type="AlphaFoldDB" id="A0A2N1M1V1"/>
<evidence type="ECO:0000313" key="2">
    <source>
        <dbReference type="Proteomes" id="UP000233469"/>
    </source>
</evidence>